<comment type="caution">
    <text evidence="2">The sequence shown here is derived from an EMBL/GenBank/DDBJ whole genome shotgun (WGS) entry which is preliminary data.</text>
</comment>
<reference evidence="2 3" key="1">
    <citation type="submission" date="2013-09" db="EMBL/GenBank/DDBJ databases">
        <title>Genome sequencing of Arenimonas metalli.</title>
        <authorList>
            <person name="Chen F."/>
            <person name="Wang G."/>
        </authorList>
    </citation>
    <scope>NUCLEOTIDE SEQUENCE [LARGE SCALE GENOMIC DNA]</scope>
    <source>
        <strain evidence="2 3">CF5-1</strain>
    </source>
</reference>
<dbReference type="AlphaFoldDB" id="A0A091B557"/>
<dbReference type="PROSITE" id="PS51257">
    <property type="entry name" value="PROKAR_LIPOPROTEIN"/>
    <property type="match status" value="1"/>
</dbReference>
<feature type="signal peptide" evidence="1">
    <location>
        <begin position="1"/>
        <end position="16"/>
    </location>
</feature>
<evidence type="ECO:0000313" key="3">
    <source>
        <dbReference type="Proteomes" id="UP000029393"/>
    </source>
</evidence>
<protein>
    <recommendedName>
        <fullName evidence="4">Right handed beta helix domain-containing protein</fullName>
    </recommendedName>
</protein>
<dbReference type="SUPFAM" id="SSF51126">
    <property type="entry name" value="Pectin lyase-like"/>
    <property type="match status" value="1"/>
</dbReference>
<evidence type="ECO:0008006" key="4">
    <source>
        <dbReference type="Google" id="ProtNLM"/>
    </source>
</evidence>
<organism evidence="2 3">
    <name type="scientific">Arenimonas metalli CF5-1</name>
    <dbReference type="NCBI Taxonomy" id="1384056"/>
    <lineage>
        <taxon>Bacteria</taxon>
        <taxon>Pseudomonadati</taxon>
        <taxon>Pseudomonadota</taxon>
        <taxon>Gammaproteobacteria</taxon>
        <taxon>Lysobacterales</taxon>
        <taxon>Lysobacteraceae</taxon>
        <taxon>Arenimonas</taxon>
    </lineage>
</organism>
<evidence type="ECO:0000256" key="1">
    <source>
        <dbReference type="SAM" id="SignalP"/>
    </source>
</evidence>
<name>A0A091B557_9GAMM</name>
<gene>
    <name evidence="2" type="ORF">N787_11820</name>
</gene>
<proteinExistence type="predicted"/>
<feature type="chain" id="PRO_5001871258" description="Right handed beta helix domain-containing protein" evidence="1">
    <location>
        <begin position="17"/>
        <end position="264"/>
    </location>
</feature>
<dbReference type="RefSeq" id="WP_034212501.1">
    <property type="nucleotide sequence ID" value="NZ_AVCK01000021.1"/>
</dbReference>
<sequence>MRYRLALLIVVSASLAACTRGINVEIANNDSAALAEAIRAANAAPGQSTIRLARRGLYILDQETADGLLLPAVAGKLTIKGNYAEIRGYSPAPAAILEVSSGASLRIENLMLAEGTNGTVRNYGRLGLDNVAIVDGSVSTIPAIVLNHGRLEAVGGEIAYNHLLSNRRDAGTVLNYGEARFTDTRIHGNRAIGRYPTLAVSGGVLNFGEIRAQGLSFADNEIPSEQASALSFGGILNVGNGRVHGEAPREDVRSAALADIIATR</sequence>
<keyword evidence="3" id="KW-1185">Reference proteome</keyword>
<dbReference type="EMBL" id="AVCK01000021">
    <property type="protein sequence ID" value="KFN45969.1"/>
    <property type="molecule type" value="Genomic_DNA"/>
</dbReference>
<accession>A0A091B557</accession>
<keyword evidence="1" id="KW-0732">Signal</keyword>
<dbReference type="Proteomes" id="UP000029393">
    <property type="component" value="Unassembled WGS sequence"/>
</dbReference>
<dbReference type="InterPro" id="IPR011050">
    <property type="entry name" value="Pectin_lyase_fold/virulence"/>
</dbReference>
<evidence type="ECO:0000313" key="2">
    <source>
        <dbReference type="EMBL" id="KFN45969.1"/>
    </source>
</evidence>
<dbReference type="OrthoDB" id="6064739at2"/>
<dbReference type="PATRIC" id="fig|1384056.3.peg.1576"/>